<dbReference type="InterPro" id="IPR003593">
    <property type="entry name" value="AAA+_ATPase"/>
</dbReference>
<dbReference type="Gene3D" id="3.40.50.300">
    <property type="entry name" value="P-loop containing nucleotide triphosphate hydrolases"/>
    <property type="match status" value="1"/>
</dbReference>
<dbReference type="InterPro" id="IPR017871">
    <property type="entry name" value="ABC_transporter-like_CS"/>
</dbReference>
<keyword evidence="7" id="KW-1185">Reference proteome</keyword>
<keyword evidence="4 6" id="KW-0067">ATP-binding</keyword>
<dbReference type="PROSITE" id="PS50893">
    <property type="entry name" value="ABC_TRANSPORTER_2"/>
    <property type="match status" value="1"/>
</dbReference>
<evidence type="ECO:0000256" key="4">
    <source>
        <dbReference type="ARBA" id="ARBA00022840"/>
    </source>
</evidence>
<evidence type="ECO:0000256" key="2">
    <source>
        <dbReference type="ARBA" id="ARBA00022448"/>
    </source>
</evidence>
<dbReference type="InterPro" id="IPR003439">
    <property type="entry name" value="ABC_transporter-like_ATP-bd"/>
</dbReference>
<gene>
    <name evidence="6" type="ORF">JS528_02170</name>
</gene>
<reference evidence="6 7" key="1">
    <citation type="journal article" date="2021" name="Environ. Microbiol.">
        <title>Genetic insights into the dark matter of the mammalian gut microbiota through targeted genome reconstruction.</title>
        <authorList>
            <person name="Lugli G.A."/>
            <person name="Alessandri G."/>
            <person name="Milani C."/>
            <person name="Viappiani A."/>
            <person name="Fontana F."/>
            <person name="Tarracchini C."/>
            <person name="Mancabelli L."/>
            <person name="Argentini C."/>
            <person name="Ruiz L."/>
            <person name="Margolles A."/>
            <person name="van Sinderen D."/>
            <person name="Turroni F."/>
            <person name="Ventura M."/>
        </authorList>
    </citation>
    <scope>NUCLEOTIDE SEQUENCE [LARGE SCALE GENOMIC DNA]</scope>
    <source>
        <strain evidence="6 7">MA2</strain>
    </source>
</reference>
<comment type="caution">
    <text evidence="6">The sequence shown here is derived from an EMBL/GenBank/DDBJ whole genome shotgun (WGS) entry which is preliminary data.</text>
</comment>
<organism evidence="6 7">
    <name type="scientific">Bifidobacterium santillanense</name>
    <dbReference type="NCBI Taxonomy" id="2809028"/>
    <lineage>
        <taxon>Bacteria</taxon>
        <taxon>Bacillati</taxon>
        <taxon>Actinomycetota</taxon>
        <taxon>Actinomycetes</taxon>
        <taxon>Bifidobacteriales</taxon>
        <taxon>Bifidobacteriaceae</taxon>
        <taxon>Bifidobacterium</taxon>
    </lineage>
</organism>
<dbReference type="InterPro" id="IPR027417">
    <property type="entry name" value="P-loop_NTPase"/>
</dbReference>
<evidence type="ECO:0000256" key="1">
    <source>
        <dbReference type="ARBA" id="ARBA00005417"/>
    </source>
</evidence>
<evidence type="ECO:0000256" key="3">
    <source>
        <dbReference type="ARBA" id="ARBA00022741"/>
    </source>
</evidence>
<dbReference type="Pfam" id="PF00005">
    <property type="entry name" value="ABC_tran"/>
    <property type="match status" value="1"/>
</dbReference>
<dbReference type="Proteomes" id="UP000773064">
    <property type="component" value="Unassembled WGS sequence"/>
</dbReference>
<dbReference type="RefSeq" id="WP_214357441.1">
    <property type="nucleotide sequence ID" value="NZ_JAFEJS010000001.1"/>
</dbReference>
<name>A0ABS5UMT5_9BIFI</name>
<dbReference type="GO" id="GO:0005524">
    <property type="term" value="F:ATP binding"/>
    <property type="evidence" value="ECO:0007669"/>
    <property type="project" value="UniProtKB-KW"/>
</dbReference>
<dbReference type="EMBL" id="JAFEJS010000001">
    <property type="protein sequence ID" value="MBT1172183.1"/>
    <property type="molecule type" value="Genomic_DNA"/>
</dbReference>
<evidence type="ECO:0000313" key="6">
    <source>
        <dbReference type="EMBL" id="MBT1172183.1"/>
    </source>
</evidence>
<comment type="similarity">
    <text evidence="1">Belongs to the ABC transporter superfamily.</text>
</comment>
<dbReference type="PROSITE" id="PS00211">
    <property type="entry name" value="ABC_TRANSPORTER_1"/>
    <property type="match status" value="1"/>
</dbReference>
<protein>
    <submittedName>
        <fullName evidence="6">ABC transporter ATP-binding protein</fullName>
    </submittedName>
</protein>
<dbReference type="SMART" id="SM00382">
    <property type="entry name" value="AAA"/>
    <property type="match status" value="1"/>
</dbReference>
<keyword evidence="3" id="KW-0547">Nucleotide-binding</keyword>
<dbReference type="PANTHER" id="PTHR43335">
    <property type="entry name" value="ABC TRANSPORTER, ATP-BINDING PROTEIN"/>
    <property type="match status" value="1"/>
</dbReference>
<proteinExistence type="inferred from homology"/>
<evidence type="ECO:0000259" key="5">
    <source>
        <dbReference type="PROSITE" id="PS50893"/>
    </source>
</evidence>
<feature type="domain" description="ABC transporter" evidence="5">
    <location>
        <begin position="2"/>
        <end position="231"/>
    </location>
</feature>
<sequence length="292" mass="31644">MLTVSHLSKRYPGSSAPALDDVGFTIGDGEIVGLIGRNGAGKTTLMAMMAKARRPTTGTITYRGVDILSRDDALDRFGIMIQPVFLPHISAEDNLRFYLGVHGDKAHERNIRPVLELVGLWRYRTRRPSGFSFGMKQRLALAIAMVNDPEFLILDEPFVGLDPDGVLQLITVLRRWAVDRGVSMLVSSHQLNELQELCGRFLFLENGRLADEFAGERGSTIVVDLSRPLGAGERSTIAMLDPSAVIRDDGASVEIAAEGASLNRVVGTLASTAGIAAIHDKATRLAECFGEA</sequence>
<accession>A0ABS5UMT5</accession>
<dbReference type="SUPFAM" id="SSF52540">
    <property type="entry name" value="P-loop containing nucleoside triphosphate hydrolases"/>
    <property type="match status" value="1"/>
</dbReference>
<evidence type="ECO:0000313" key="7">
    <source>
        <dbReference type="Proteomes" id="UP000773064"/>
    </source>
</evidence>
<keyword evidence="2" id="KW-0813">Transport</keyword>